<keyword evidence="1" id="KW-0812">Transmembrane</keyword>
<dbReference type="Proteomes" id="UP000622475">
    <property type="component" value="Unassembled WGS sequence"/>
</dbReference>
<feature type="transmembrane region" description="Helical" evidence="1">
    <location>
        <begin position="38"/>
        <end position="56"/>
    </location>
</feature>
<name>A0A929KYP0_9SPHI</name>
<keyword evidence="1" id="KW-0472">Membrane</keyword>
<dbReference type="AlphaFoldDB" id="A0A929KYP0"/>
<evidence type="ECO:0000313" key="3">
    <source>
        <dbReference type="Proteomes" id="UP000622475"/>
    </source>
</evidence>
<proteinExistence type="predicted"/>
<dbReference type="RefSeq" id="WP_194112305.1">
    <property type="nucleotide sequence ID" value="NZ_JADFFL010000005.1"/>
</dbReference>
<accession>A0A929KYP0</accession>
<keyword evidence="3" id="KW-1185">Reference proteome</keyword>
<organism evidence="2 3">
    <name type="scientific">Mucilaginibacter myungsuensis</name>
    <dbReference type="NCBI Taxonomy" id="649104"/>
    <lineage>
        <taxon>Bacteria</taxon>
        <taxon>Pseudomonadati</taxon>
        <taxon>Bacteroidota</taxon>
        <taxon>Sphingobacteriia</taxon>
        <taxon>Sphingobacteriales</taxon>
        <taxon>Sphingobacteriaceae</taxon>
        <taxon>Mucilaginibacter</taxon>
    </lineage>
</organism>
<gene>
    <name evidence="2" type="ORF">IRJ16_14405</name>
</gene>
<sequence>MLIRYQIGKRRFNRRGSGGVQYFSSYGKAVAVGLLERLCLFVANVCGLAGLFLLAVEGYNQIKV</sequence>
<evidence type="ECO:0000313" key="2">
    <source>
        <dbReference type="EMBL" id="MBE9663077.1"/>
    </source>
</evidence>
<keyword evidence="1" id="KW-1133">Transmembrane helix</keyword>
<comment type="caution">
    <text evidence="2">The sequence shown here is derived from an EMBL/GenBank/DDBJ whole genome shotgun (WGS) entry which is preliminary data.</text>
</comment>
<evidence type="ECO:0000256" key="1">
    <source>
        <dbReference type="SAM" id="Phobius"/>
    </source>
</evidence>
<reference evidence="2" key="1">
    <citation type="submission" date="2020-10" db="EMBL/GenBank/DDBJ databases">
        <title>Mucilaginibacter mali sp. nov., isolated from rhizosphere soil of apple orchard.</title>
        <authorList>
            <person name="Lee J.-S."/>
            <person name="Kim H.S."/>
            <person name="Kim J.-S."/>
        </authorList>
    </citation>
    <scope>NUCLEOTIDE SEQUENCE</scope>
    <source>
        <strain evidence="2">KCTC 22746</strain>
    </source>
</reference>
<dbReference type="EMBL" id="JADFFL010000005">
    <property type="protein sequence ID" value="MBE9663077.1"/>
    <property type="molecule type" value="Genomic_DNA"/>
</dbReference>
<protein>
    <submittedName>
        <fullName evidence="2">Uncharacterized protein</fullName>
    </submittedName>
</protein>